<gene>
    <name evidence="2" type="ORF">AKJ40_00800</name>
</gene>
<protein>
    <submittedName>
        <fullName evidence="2">Uncharacterized protein</fullName>
    </submittedName>
</protein>
<evidence type="ECO:0000313" key="2">
    <source>
        <dbReference type="EMBL" id="KXB00731.1"/>
    </source>
</evidence>
<accession>A0A133V2S6</accession>
<feature type="compositionally biased region" description="Basic and acidic residues" evidence="1">
    <location>
        <begin position="59"/>
        <end position="69"/>
    </location>
</feature>
<feature type="region of interest" description="Disordered" evidence="1">
    <location>
        <begin position="36"/>
        <end position="69"/>
    </location>
</feature>
<proteinExistence type="predicted"/>
<dbReference type="Proteomes" id="UP000070341">
    <property type="component" value="Unassembled WGS sequence"/>
</dbReference>
<evidence type="ECO:0000256" key="1">
    <source>
        <dbReference type="SAM" id="MobiDB-lite"/>
    </source>
</evidence>
<reference evidence="2 3" key="1">
    <citation type="journal article" date="2016" name="Sci. Rep.">
        <title>Metabolic traits of an uncultured archaeal lineage -MSBL1- from brine pools of the Red Sea.</title>
        <authorList>
            <person name="Mwirichia R."/>
            <person name="Alam I."/>
            <person name="Rashid M."/>
            <person name="Vinu M."/>
            <person name="Ba-Alawi W."/>
            <person name="Anthony Kamau A."/>
            <person name="Kamanda Ngugi D."/>
            <person name="Goker M."/>
            <person name="Klenk H.P."/>
            <person name="Bajic V."/>
            <person name="Stingl U."/>
        </authorList>
    </citation>
    <scope>NUCLEOTIDE SEQUENCE [LARGE SCALE GENOMIC DNA]</scope>
    <source>
        <strain evidence="2">SCGC-AAA259M10</strain>
    </source>
</reference>
<comment type="caution">
    <text evidence="2">The sequence shown here is derived from an EMBL/GenBank/DDBJ whole genome shotgun (WGS) entry which is preliminary data.</text>
</comment>
<organism evidence="2 3">
    <name type="scientific">candidate division MSBL1 archaeon SCGC-AAA259M10</name>
    <dbReference type="NCBI Taxonomy" id="1698270"/>
    <lineage>
        <taxon>Archaea</taxon>
        <taxon>Methanobacteriati</taxon>
        <taxon>Methanobacteriota</taxon>
        <taxon>candidate division MSBL1</taxon>
    </lineage>
</organism>
<dbReference type="EMBL" id="LHXU01000005">
    <property type="protein sequence ID" value="KXB00731.1"/>
    <property type="molecule type" value="Genomic_DNA"/>
</dbReference>
<evidence type="ECO:0000313" key="3">
    <source>
        <dbReference type="Proteomes" id="UP000070341"/>
    </source>
</evidence>
<name>A0A133V2S6_9EURY</name>
<sequence length="69" mass="8141">MNGLNEKDLEKIGREWGRLELVFYPHFEESRRWILRNQTDEGLGPEPRKEFEGASPEEVIEKAKKGLEK</sequence>
<keyword evidence="3" id="KW-1185">Reference proteome</keyword>
<dbReference type="AlphaFoldDB" id="A0A133V2S6"/>